<keyword evidence="2" id="KW-1133">Transmembrane helix</keyword>
<sequence>MISRRSGQPEQPRQARRCASRSEPDSLPAVWLVAALLPLIVLGGWLSQFA</sequence>
<evidence type="ECO:0000313" key="4">
    <source>
        <dbReference type="Proteomes" id="UP001060261"/>
    </source>
</evidence>
<dbReference type="RefSeq" id="WP_260559375.1">
    <property type="nucleotide sequence ID" value="NZ_BAABEC010000188.1"/>
</dbReference>
<evidence type="ECO:0000256" key="2">
    <source>
        <dbReference type="SAM" id="Phobius"/>
    </source>
</evidence>
<proteinExistence type="predicted"/>
<evidence type="ECO:0000256" key="1">
    <source>
        <dbReference type="SAM" id="MobiDB-lite"/>
    </source>
</evidence>
<dbReference type="EMBL" id="CP104213">
    <property type="protein sequence ID" value="UWX63082.1"/>
    <property type="molecule type" value="Genomic_DNA"/>
</dbReference>
<organism evidence="3 4">
    <name type="scientific">Deinococcus rubellus</name>
    <dbReference type="NCBI Taxonomy" id="1889240"/>
    <lineage>
        <taxon>Bacteria</taxon>
        <taxon>Thermotogati</taxon>
        <taxon>Deinococcota</taxon>
        <taxon>Deinococci</taxon>
        <taxon>Deinococcales</taxon>
        <taxon>Deinococcaceae</taxon>
        <taxon>Deinococcus</taxon>
    </lineage>
</organism>
<evidence type="ECO:0000313" key="3">
    <source>
        <dbReference type="EMBL" id="UWX63082.1"/>
    </source>
</evidence>
<feature type="region of interest" description="Disordered" evidence="1">
    <location>
        <begin position="1"/>
        <end position="24"/>
    </location>
</feature>
<feature type="transmembrane region" description="Helical" evidence="2">
    <location>
        <begin position="29"/>
        <end position="47"/>
    </location>
</feature>
<dbReference type="Proteomes" id="UP001060261">
    <property type="component" value="Chromosome"/>
</dbReference>
<gene>
    <name evidence="3" type="ORF">N0D28_09950</name>
</gene>
<reference evidence="3" key="1">
    <citation type="submission" date="2022-09" db="EMBL/GenBank/DDBJ databases">
        <title>genome sequence of Deinococcus rubellus.</title>
        <authorList>
            <person name="Srinivasan S."/>
        </authorList>
    </citation>
    <scope>NUCLEOTIDE SEQUENCE</scope>
    <source>
        <strain evidence="3">Ant6</strain>
    </source>
</reference>
<keyword evidence="2" id="KW-0472">Membrane</keyword>
<name>A0ABY5YFB1_9DEIO</name>
<accession>A0ABY5YFB1</accession>
<protein>
    <submittedName>
        <fullName evidence="3">Uncharacterized protein</fullName>
    </submittedName>
</protein>
<keyword evidence="2" id="KW-0812">Transmembrane</keyword>
<keyword evidence="4" id="KW-1185">Reference proteome</keyword>
<feature type="compositionally biased region" description="Polar residues" evidence="1">
    <location>
        <begin position="1"/>
        <end position="11"/>
    </location>
</feature>